<dbReference type="Proteomes" id="UP000199515">
    <property type="component" value="Unassembled WGS sequence"/>
</dbReference>
<keyword evidence="4" id="KW-0808">Transferase</keyword>
<feature type="domain" description="N-acetyltransferase" evidence="2">
    <location>
        <begin position="116"/>
        <end position="214"/>
    </location>
</feature>
<sequence length="355" mass="38083">MNVPELRTERLRLRMIDESDTEALIRVFSDPAMSRFFPTDLSHPENIRATIAKRLAFDGPDGMGHWVIELDDPGGGHTGAGSGGPGSGNGPDIGVDRAIGSDLGAAGAGGRSGGGGGVVIGIAHLRPSWELPGDVAEIGYSLDSSYGGKGFATEAAAAVVDYGLNTLGLPAVWALVHESNVASLKLAERVGFLNVGVEEYYGAPHRVLVALPTKHGRAHHIELWTADLARAEASFGWLLGELGWREFQRWPDGVSWKRGHTYLVVEQSPALSTGEHERTRPGLNHVAFHVDTRDRVDELVAEAGRHGWRSLFTERYPHAGGPDHFAAYLENEDSFEVELVANDHPKAGGSFPQVG</sequence>
<reference evidence="4 5" key="1">
    <citation type="submission" date="2016-10" db="EMBL/GenBank/DDBJ databases">
        <authorList>
            <person name="de Groot N.N."/>
        </authorList>
    </citation>
    <scope>NUCLEOTIDE SEQUENCE [LARGE SCALE GENOMIC DNA]</scope>
    <source>
        <strain evidence="4 5">CPCC 202699</strain>
    </source>
</reference>
<dbReference type="InterPro" id="IPR037523">
    <property type="entry name" value="VOC_core"/>
</dbReference>
<dbReference type="Pfam" id="PF13669">
    <property type="entry name" value="Glyoxalase_4"/>
    <property type="match status" value="1"/>
</dbReference>
<evidence type="ECO:0000313" key="5">
    <source>
        <dbReference type="Proteomes" id="UP000199515"/>
    </source>
</evidence>
<keyword evidence="5" id="KW-1185">Reference proteome</keyword>
<evidence type="ECO:0000259" key="2">
    <source>
        <dbReference type="PROSITE" id="PS51186"/>
    </source>
</evidence>
<dbReference type="Gene3D" id="3.10.180.10">
    <property type="entry name" value="2,3-Dihydroxybiphenyl 1,2-Dioxygenase, domain 1"/>
    <property type="match status" value="1"/>
</dbReference>
<name>A0A1H3J9S3_9PSEU</name>
<evidence type="ECO:0000259" key="3">
    <source>
        <dbReference type="PROSITE" id="PS51819"/>
    </source>
</evidence>
<dbReference type="InterPro" id="IPR016181">
    <property type="entry name" value="Acyl_CoA_acyltransferase"/>
</dbReference>
<organism evidence="4 5">
    <name type="scientific">Amycolatopsis xylanica</name>
    <dbReference type="NCBI Taxonomy" id="589385"/>
    <lineage>
        <taxon>Bacteria</taxon>
        <taxon>Bacillati</taxon>
        <taxon>Actinomycetota</taxon>
        <taxon>Actinomycetes</taxon>
        <taxon>Pseudonocardiales</taxon>
        <taxon>Pseudonocardiaceae</taxon>
        <taxon>Amycolatopsis</taxon>
    </lineage>
</organism>
<dbReference type="OrthoDB" id="21342at2"/>
<dbReference type="InterPro" id="IPR051531">
    <property type="entry name" value="N-acetyltransferase"/>
</dbReference>
<evidence type="ECO:0000256" key="1">
    <source>
        <dbReference type="SAM" id="MobiDB-lite"/>
    </source>
</evidence>
<dbReference type="InterPro" id="IPR000182">
    <property type="entry name" value="GNAT_dom"/>
</dbReference>
<feature type="compositionally biased region" description="Gly residues" evidence="1">
    <location>
        <begin position="73"/>
        <end position="91"/>
    </location>
</feature>
<dbReference type="PROSITE" id="PS51819">
    <property type="entry name" value="VOC"/>
    <property type="match status" value="1"/>
</dbReference>
<feature type="domain" description="VOC" evidence="3">
    <location>
        <begin position="217"/>
        <end position="342"/>
    </location>
</feature>
<accession>A0A1H3J9S3</accession>
<dbReference type="Gene3D" id="3.40.630.30">
    <property type="match status" value="1"/>
</dbReference>
<dbReference type="InterPro" id="IPR029068">
    <property type="entry name" value="Glyas_Bleomycin-R_OHBP_Dase"/>
</dbReference>
<evidence type="ECO:0000313" key="4">
    <source>
        <dbReference type="EMBL" id="SDY35944.1"/>
    </source>
</evidence>
<dbReference type="PANTHER" id="PTHR43792">
    <property type="entry name" value="GNAT FAMILY, PUTATIVE (AFU_ORTHOLOGUE AFUA_3G00765)-RELATED-RELATED"/>
    <property type="match status" value="1"/>
</dbReference>
<dbReference type="Pfam" id="PF13302">
    <property type="entry name" value="Acetyltransf_3"/>
    <property type="match status" value="1"/>
</dbReference>
<dbReference type="SUPFAM" id="SSF54593">
    <property type="entry name" value="Glyoxalase/Bleomycin resistance protein/Dihydroxybiphenyl dioxygenase"/>
    <property type="match status" value="1"/>
</dbReference>
<dbReference type="GO" id="GO:0016747">
    <property type="term" value="F:acyltransferase activity, transferring groups other than amino-acyl groups"/>
    <property type="evidence" value="ECO:0007669"/>
    <property type="project" value="InterPro"/>
</dbReference>
<dbReference type="AlphaFoldDB" id="A0A1H3J9S3"/>
<gene>
    <name evidence="4" type="ORF">SAMN05421504_105281</name>
</gene>
<proteinExistence type="predicted"/>
<dbReference type="RefSeq" id="WP_143047139.1">
    <property type="nucleotide sequence ID" value="NZ_FNON01000005.1"/>
</dbReference>
<dbReference type="PANTHER" id="PTHR43792:SF1">
    <property type="entry name" value="N-ACETYLTRANSFERASE DOMAIN-CONTAINING PROTEIN"/>
    <property type="match status" value="1"/>
</dbReference>
<dbReference type="PROSITE" id="PS51186">
    <property type="entry name" value="GNAT"/>
    <property type="match status" value="1"/>
</dbReference>
<dbReference type="STRING" id="589385.SAMN05421504_105281"/>
<dbReference type="SUPFAM" id="SSF55729">
    <property type="entry name" value="Acyl-CoA N-acyltransferases (Nat)"/>
    <property type="match status" value="1"/>
</dbReference>
<protein>
    <submittedName>
        <fullName evidence="4">Protein N-acetyltransferase, RimJ/RimL family</fullName>
    </submittedName>
</protein>
<feature type="region of interest" description="Disordered" evidence="1">
    <location>
        <begin position="69"/>
        <end position="95"/>
    </location>
</feature>
<dbReference type="EMBL" id="FNON01000005">
    <property type="protein sequence ID" value="SDY35944.1"/>
    <property type="molecule type" value="Genomic_DNA"/>
</dbReference>